<reference evidence="2" key="1">
    <citation type="submission" date="2022-11" db="EMBL/GenBank/DDBJ databases">
        <authorList>
            <person name="Hyden B.L."/>
            <person name="Feng K."/>
            <person name="Yates T."/>
            <person name="Jawdy S."/>
            <person name="Smart L.B."/>
            <person name="Muchero W."/>
        </authorList>
    </citation>
    <scope>NUCLEOTIDE SEQUENCE</scope>
    <source>
        <tissue evidence="2">Shoot tip</tissue>
    </source>
</reference>
<proteinExistence type="predicted"/>
<accession>A0A9Q0NVU6</accession>
<dbReference type="Proteomes" id="UP001151529">
    <property type="component" value="Chromosome 15Z"/>
</dbReference>
<sequence>MNGQKEKNKKALTSRHRNGPPPLHNLLNGSFSACDTHGGHDWPSKLHMVCLQGNEHRSPTTDSRLCLWSWG</sequence>
<evidence type="ECO:0000313" key="3">
    <source>
        <dbReference type="Proteomes" id="UP001151529"/>
    </source>
</evidence>
<feature type="region of interest" description="Disordered" evidence="1">
    <location>
        <begin position="1"/>
        <end position="27"/>
    </location>
</feature>
<organism evidence="2 3">
    <name type="scientific">Salix viminalis</name>
    <name type="common">Common osier</name>
    <name type="synonym">Basket willow</name>
    <dbReference type="NCBI Taxonomy" id="40686"/>
    <lineage>
        <taxon>Eukaryota</taxon>
        <taxon>Viridiplantae</taxon>
        <taxon>Streptophyta</taxon>
        <taxon>Embryophyta</taxon>
        <taxon>Tracheophyta</taxon>
        <taxon>Spermatophyta</taxon>
        <taxon>Magnoliopsida</taxon>
        <taxon>eudicotyledons</taxon>
        <taxon>Gunneridae</taxon>
        <taxon>Pentapetalae</taxon>
        <taxon>rosids</taxon>
        <taxon>fabids</taxon>
        <taxon>Malpighiales</taxon>
        <taxon>Salicaceae</taxon>
        <taxon>Saliceae</taxon>
        <taxon>Salix</taxon>
    </lineage>
</organism>
<reference evidence="2" key="2">
    <citation type="journal article" date="2023" name="Int. J. Mol. Sci.">
        <title>De Novo Assembly and Annotation of 11 Diverse Shrub Willow (Salix) Genomes Reveals Novel Gene Organization in Sex-Linked Regions.</title>
        <authorList>
            <person name="Hyden B."/>
            <person name="Feng K."/>
            <person name="Yates T.B."/>
            <person name="Jawdy S."/>
            <person name="Cereghino C."/>
            <person name="Smart L.B."/>
            <person name="Muchero W."/>
        </authorList>
    </citation>
    <scope>NUCLEOTIDE SEQUENCE [LARGE SCALE GENOMIC DNA]</scope>
    <source>
        <tissue evidence="2">Shoot tip</tissue>
    </source>
</reference>
<evidence type="ECO:0000313" key="2">
    <source>
        <dbReference type="EMBL" id="KAJ6676866.1"/>
    </source>
</evidence>
<comment type="caution">
    <text evidence="2">The sequence shown here is derived from an EMBL/GenBank/DDBJ whole genome shotgun (WGS) entry which is preliminary data.</text>
</comment>
<dbReference type="PROSITE" id="PS51257">
    <property type="entry name" value="PROKAR_LIPOPROTEIN"/>
    <property type="match status" value="1"/>
</dbReference>
<gene>
    <name evidence="2" type="ORF">OIU85_010081</name>
</gene>
<dbReference type="EMBL" id="JAPFFL010000015">
    <property type="protein sequence ID" value="KAJ6676866.1"/>
    <property type="molecule type" value="Genomic_DNA"/>
</dbReference>
<name>A0A9Q0NVU6_SALVM</name>
<evidence type="ECO:0000256" key="1">
    <source>
        <dbReference type="SAM" id="MobiDB-lite"/>
    </source>
</evidence>
<dbReference type="AlphaFoldDB" id="A0A9Q0NVU6"/>
<protein>
    <submittedName>
        <fullName evidence="2">Uncharacterized protein</fullName>
    </submittedName>
</protein>
<feature type="compositionally biased region" description="Basic residues" evidence="1">
    <location>
        <begin position="7"/>
        <end position="18"/>
    </location>
</feature>
<keyword evidence="3" id="KW-1185">Reference proteome</keyword>